<name>A0ABR7LSE2_9ACTN</name>
<accession>A0ABR7LSE2</accession>
<gene>
    <name evidence="1" type="ORF">HKK74_20015</name>
</gene>
<sequence length="329" mass="35974">MRFQTDLTPPPVNDAQPAELFLITTPESRAHASALAGRLRAEGFEVTETSDDSDEDPDEVAAVLGGLPVIDMDSYDELLVAVPEAPMAFALAFGHGGAFVSADADFHTEPQPFWSAVMRIFTLIRDEVGWVPVAQEWLELNAAEHSVTPDGTGIRPAELTAEELDEAVTAVLNDVPADYRLPRDAASDDGSLRKAAAELSRRCPSPEASFPVLISVTADGEIMEGVEDTTLTDSLLDLGSELRQQLGDDRTGRATTLVVHHDPGCDPPYRLEPVFDRIPLQGSSARYMHWDSHVRDMLRRAPEWQPAWLPDVTALMERAGYDLAVFSTR</sequence>
<dbReference type="EMBL" id="JABVEC010000014">
    <property type="protein sequence ID" value="MBC6467764.1"/>
    <property type="molecule type" value="Genomic_DNA"/>
</dbReference>
<dbReference type="RefSeq" id="WP_187244765.1">
    <property type="nucleotide sequence ID" value="NZ_BAAAOK010000010.1"/>
</dbReference>
<evidence type="ECO:0000313" key="1">
    <source>
        <dbReference type="EMBL" id="MBC6467764.1"/>
    </source>
</evidence>
<comment type="caution">
    <text evidence="1">The sequence shown here is derived from an EMBL/GenBank/DDBJ whole genome shotgun (WGS) entry which is preliminary data.</text>
</comment>
<evidence type="ECO:0000313" key="2">
    <source>
        <dbReference type="Proteomes" id="UP000805614"/>
    </source>
</evidence>
<dbReference type="Proteomes" id="UP000805614">
    <property type="component" value="Unassembled WGS sequence"/>
</dbReference>
<protein>
    <submittedName>
        <fullName evidence="1">Uncharacterized protein</fullName>
    </submittedName>
</protein>
<organism evidence="1 2">
    <name type="scientific">Actinomadura alba</name>
    <dbReference type="NCBI Taxonomy" id="406431"/>
    <lineage>
        <taxon>Bacteria</taxon>
        <taxon>Bacillati</taxon>
        <taxon>Actinomycetota</taxon>
        <taxon>Actinomycetes</taxon>
        <taxon>Streptosporangiales</taxon>
        <taxon>Thermomonosporaceae</taxon>
        <taxon>Actinomadura</taxon>
    </lineage>
</organism>
<reference evidence="1 2" key="1">
    <citation type="submission" date="2020-06" db="EMBL/GenBank/DDBJ databases">
        <title>Actinomadura xiongansis sp. nov., isolated from soil of Baiyangdian.</title>
        <authorList>
            <person name="Zhang X."/>
        </authorList>
    </citation>
    <scope>NUCLEOTIDE SEQUENCE [LARGE SCALE GENOMIC DNA]</scope>
    <source>
        <strain evidence="1 2">HBUM206468</strain>
    </source>
</reference>
<proteinExistence type="predicted"/>
<keyword evidence="2" id="KW-1185">Reference proteome</keyword>